<dbReference type="RefSeq" id="WP_069664316.1">
    <property type="nucleotide sequence ID" value="NZ_JBHUJJ010000001.1"/>
</dbReference>
<dbReference type="InterPro" id="IPR002577">
    <property type="entry name" value="HTH_HxlR"/>
</dbReference>
<protein>
    <submittedName>
        <fullName evidence="5">Transcriptional regulator</fullName>
    </submittedName>
</protein>
<dbReference type="OrthoDB" id="9791143at2"/>
<keyword evidence="2" id="KW-0238">DNA-binding</keyword>
<dbReference type="Proteomes" id="UP000095094">
    <property type="component" value="Unassembled WGS sequence"/>
</dbReference>
<dbReference type="Gene3D" id="1.10.10.10">
    <property type="entry name" value="Winged helix-like DNA-binding domain superfamily/Winged helix DNA-binding domain"/>
    <property type="match status" value="1"/>
</dbReference>
<dbReference type="SUPFAM" id="SSF46785">
    <property type="entry name" value="Winged helix' DNA-binding domain"/>
    <property type="match status" value="1"/>
</dbReference>
<dbReference type="PANTHER" id="PTHR33204">
    <property type="entry name" value="TRANSCRIPTIONAL REGULATOR, MARR FAMILY"/>
    <property type="match status" value="1"/>
</dbReference>
<keyword evidence="6" id="KW-1185">Reference proteome</keyword>
<dbReference type="PROSITE" id="PS51118">
    <property type="entry name" value="HTH_HXLR"/>
    <property type="match status" value="1"/>
</dbReference>
<dbReference type="InterPro" id="IPR036390">
    <property type="entry name" value="WH_DNA-bd_sf"/>
</dbReference>
<dbReference type="AlphaFoldDB" id="A0A1E5GD75"/>
<feature type="domain" description="HTH hxlR-type" evidence="4">
    <location>
        <begin position="9"/>
        <end position="108"/>
    </location>
</feature>
<evidence type="ECO:0000313" key="6">
    <source>
        <dbReference type="Proteomes" id="UP000095094"/>
    </source>
</evidence>
<accession>A0A1E5GD75</accession>
<evidence type="ECO:0000259" key="4">
    <source>
        <dbReference type="PROSITE" id="PS51118"/>
    </source>
</evidence>
<comment type="caution">
    <text evidence="5">The sequence shown here is derived from an EMBL/GenBank/DDBJ whole genome shotgun (WGS) entry which is preliminary data.</text>
</comment>
<dbReference type="Pfam" id="PF01638">
    <property type="entry name" value="HxlR"/>
    <property type="match status" value="1"/>
</dbReference>
<evidence type="ECO:0000256" key="1">
    <source>
        <dbReference type="ARBA" id="ARBA00023015"/>
    </source>
</evidence>
<dbReference type="PANTHER" id="PTHR33204:SF29">
    <property type="entry name" value="TRANSCRIPTIONAL REGULATOR"/>
    <property type="match status" value="1"/>
</dbReference>
<keyword evidence="1" id="KW-0805">Transcription regulation</keyword>
<organism evidence="5 6">
    <name type="scientific">Enterococcus termitis</name>
    <dbReference type="NCBI Taxonomy" id="332950"/>
    <lineage>
        <taxon>Bacteria</taxon>
        <taxon>Bacillati</taxon>
        <taxon>Bacillota</taxon>
        <taxon>Bacilli</taxon>
        <taxon>Lactobacillales</taxon>
        <taxon>Enterococcaceae</taxon>
        <taxon>Enterococcus</taxon>
    </lineage>
</organism>
<dbReference type="PATRIC" id="fig|332950.4.peg.843"/>
<proteinExistence type="predicted"/>
<gene>
    <name evidence="5" type="ORF">BCR25_08660</name>
</gene>
<dbReference type="InterPro" id="IPR036388">
    <property type="entry name" value="WH-like_DNA-bd_sf"/>
</dbReference>
<name>A0A1E5GD75_9ENTE</name>
<dbReference type="EMBL" id="MIJY01000043">
    <property type="protein sequence ID" value="OEG10535.1"/>
    <property type="molecule type" value="Genomic_DNA"/>
</dbReference>
<evidence type="ECO:0000256" key="2">
    <source>
        <dbReference type="ARBA" id="ARBA00023125"/>
    </source>
</evidence>
<evidence type="ECO:0000256" key="3">
    <source>
        <dbReference type="ARBA" id="ARBA00023163"/>
    </source>
</evidence>
<dbReference type="GO" id="GO:0003677">
    <property type="term" value="F:DNA binding"/>
    <property type="evidence" value="ECO:0007669"/>
    <property type="project" value="UniProtKB-KW"/>
</dbReference>
<keyword evidence="3" id="KW-0804">Transcription</keyword>
<reference evidence="6" key="1">
    <citation type="submission" date="2016-09" db="EMBL/GenBank/DDBJ databases">
        <authorList>
            <person name="Gulvik C.A."/>
        </authorList>
    </citation>
    <scope>NUCLEOTIDE SEQUENCE [LARGE SCALE GENOMIC DNA]</scope>
    <source>
        <strain evidence="6">LMG 8895</strain>
    </source>
</reference>
<evidence type="ECO:0000313" key="5">
    <source>
        <dbReference type="EMBL" id="OEG10535.1"/>
    </source>
</evidence>
<sequence length="119" mass="13841">MKLREEFTCPVELTHDMIKGKWKTIILWLLRKGPISLANLERKIEGITQKMLLSQLKELIEFGFVEKKEFAGYPLRVEYFLSYPKGHKIIAALEIMQEIGIDYMKKSGNEAILKEKGII</sequence>